<evidence type="ECO:0000313" key="1">
    <source>
        <dbReference type="EMBL" id="OMJ20346.1"/>
    </source>
</evidence>
<sequence>MVRLTENLLIPDGLDLYVVFSKLFEYTGEPGNMVASLLITKSYYWGALLTEAMFMKLSISDKASKKSDPESIEIELTEKISKLVSEDLSIPGIKCIKPEQKNIYKKWVEGSFSLPKILGNELCNSPSDMTRHNMSKRCHLLAFRTVYEDNNLSYKQWYEARNKNADLANLVYGVSRIIRGIKTFSNTVANLDFKSFDYSKLKKILVEHAYMDDSNKGINGEKYKKIIEAFKQIEFGRVTLVKKHLKDII</sequence>
<dbReference type="OrthoDB" id="10288410at2759"/>
<name>A0A1R1Y0W2_9FUNG</name>
<protein>
    <submittedName>
        <fullName evidence="1">Uncharacterized protein</fullName>
    </submittedName>
</protein>
<gene>
    <name evidence="1" type="ORF">AYI69_g6251</name>
</gene>
<comment type="caution">
    <text evidence="1">The sequence shown here is derived from an EMBL/GenBank/DDBJ whole genome shotgun (WGS) entry which is preliminary data.</text>
</comment>
<accession>A0A1R1Y0W2</accession>
<evidence type="ECO:0000313" key="2">
    <source>
        <dbReference type="Proteomes" id="UP000187429"/>
    </source>
</evidence>
<proteinExistence type="predicted"/>
<dbReference type="EMBL" id="LSSM01002780">
    <property type="protein sequence ID" value="OMJ20346.1"/>
    <property type="molecule type" value="Genomic_DNA"/>
</dbReference>
<reference evidence="2" key="1">
    <citation type="submission" date="2017-01" db="EMBL/GenBank/DDBJ databases">
        <authorList>
            <person name="Wang Y."/>
            <person name="White M."/>
            <person name="Kvist S."/>
            <person name="Moncalvo J.-M."/>
        </authorList>
    </citation>
    <scope>NUCLEOTIDE SEQUENCE [LARGE SCALE GENOMIC DNA]</scope>
    <source>
        <strain evidence="2">ID-206-W2</strain>
    </source>
</reference>
<dbReference type="Proteomes" id="UP000187429">
    <property type="component" value="Unassembled WGS sequence"/>
</dbReference>
<organism evidence="1 2">
    <name type="scientific">Smittium culicis</name>
    <dbReference type="NCBI Taxonomy" id="133412"/>
    <lineage>
        <taxon>Eukaryota</taxon>
        <taxon>Fungi</taxon>
        <taxon>Fungi incertae sedis</taxon>
        <taxon>Zoopagomycota</taxon>
        <taxon>Kickxellomycotina</taxon>
        <taxon>Harpellomycetes</taxon>
        <taxon>Harpellales</taxon>
        <taxon>Legeriomycetaceae</taxon>
        <taxon>Smittium</taxon>
    </lineage>
</organism>
<dbReference type="AlphaFoldDB" id="A0A1R1Y0W2"/>
<keyword evidence="2" id="KW-1185">Reference proteome</keyword>